<proteinExistence type="predicted"/>
<comment type="caution">
    <text evidence="1">The sequence shown here is derived from an EMBL/GenBank/DDBJ whole genome shotgun (WGS) entry which is preliminary data.</text>
</comment>
<evidence type="ECO:0000313" key="2">
    <source>
        <dbReference type="Proteomes" id="UP000613974"/>
    </source>
</evidence>
<protein>
    <submittedName>
        <fullName evidence="1">Uncharacterized protein</fullName>
    </submittedName>
</protein>
<dbReference type="EMBL" id="BNEC01000005">
    <property type="protein sequence ID" value="GHI68879.1"/>
    <property type="molecule type" value="Genomic_DNA"/>
</dbReference>
<organism evidence="1 2">
    <name type="scientific">Streptomyces nojiriensis</name>
    <dbReference type="NCBI Taxonomy" id="66374"/>
    <lineage>
        <taxon>Bacteria</taxon>
        <taxon>Bacillati</taxon>
        <taxon>Actinomycetota</taxon>
        <taxon>Actinomycetes</taxon>
        <taxon>Kitasatosporales</taxon>
        <taxon>Streptomycetaceae</taxon>
        <taxon>Streptomyces</taxon>
    </lineage>
</organism>
<keyword evidence="2" id="KW-1185">Reference proteome</keyword>
<accession>A0ABQ3SL64</accession>
<dbReference type="Proteomes" id="UP000613974">
    <property type="component" value="Unassembled WGS sequence"/>
</dbReference>
<evidence type="ECO:0000313" key="1">
    <source>
        <dbReference type="EMBL" id="GHI68879.1"/>
    </source>
</evidence>
<gene>
    <name evidence="1" type="ORF">Snoj_27970</name>
</gene>
<sequence length="237" mass="25484">MEDLLTTGRMFPIVDALAGVCSSANMKLPHEELLALQIAKPAEEAGEAWHALQGLLGLMPACADNCATRDEHSWNGVSNDLVGASFASLIALNYIDADSWQAAVIDGFRQRLAEIGSPLAEDFEGQNRILDAVEELGKHYAAAADGPGYVIPILALGNLTREAGEAIHSLHGIKGLLTCDEECGPRIHSWEGVKDRLIGSFVTSLVGLYCVDPAGWRSTFETIAFRRSRRGREVLGA</sequence>
<dbReference type="GeneID" id="95587210"/>
<name>A0ABQ3SL64_9ACTN</name>
<dbReference type="RefSeq" id="WP_189748161.1">
    <property type="nucleotide sequence ID" value="NZ_BMRL01000038.1"/>
</dbReference>
<reference evidence="2" key="1">
    <citation type="submission" date="2023-07" db="EMBL/GenBank/DDBJ databases">
        <title>Whole genome shotgun sequence of Streptomyces nojiriensis NBRC 13794.</title>
        <authorList>
            <person name="Komaki H."/>
            <person name="Tamura T."/>
        </authorList>
    </citation>
    <scope>NUCLEOTIDE SEQUENCE [LARGE SCALE GENOMIC DNA]</scope>
    <source>
        <strain evidence="2">NBRC 13794</strain>
    </source>
</reference>